<dbReference type="Proteomes" id="UP001431209">
    <property type="component" value="Unassembled WGS sequence"/>
</dbReference>
<dbReference type="AlphaFoldDB" id="A0AAW2YNP8"/>
<sequence length="163" mass="18869">MINKLIHLVTIPFIYFGAIITFSTFVILQKPVRIDVAFLILIPLCFFYMKIDRTSGLLVTCMNLSMYLFSVFCTTGGAWTFLGGLVLFVVSFAIQVLIGHYFEGDDDTELNVAEFKKTGNFGPFLLILFYHYIEVLFYFGYNKADHKIVRKFEMQRVSENKHK</sequence>
<keyword evidence="1" id="KW-0812">Transmembrane</keyword>
<feature type="transmembrane region" description="Helical" evidence="1">
    <location>
        <begin position="6"/>
        <end position="27"/>
    </location>
</feature>
<keyword evidence="1" id="KW-0472">Membrane</keyword>
<evidence type="ECO:0000313" key="3">
    <source>
        <dbReference type="Proteomes" id="UP001431209"/>
    </source>
</evidence>
<keyword evidence="3" id="KW-1185">Reference proteome</keyword>
<keyword evidence="1" id="KW-1133">Transmembrane helix</keyword>
<accession>A0AAW2YNP8</accession>
<dbReference type="EMBL" id="JAOPGA020000382">
    <property type="protein sequence ID" value="KAL0478416.1"/>
    <property type="molecule type" value="Genomic_DNA"/>
</dbReference>
<organism evidence="2 3">
    <name type="scientific">Acrasis kona</name>
    <dbReference type="NCBI Taxonomy" id="1008807"/>
    <lineage>
        <taxon>Eukaryota</taxon>
        <taxon>Discoba</taxon>
        <taxon>Heterolobosea</taxon>
        <taxon>Tetramitia</taxon>
        <taxon>Eutetramitia</taxon>
        <taxon>Acrasidae</taxon>
        <taxon>Acrasis</taxon>
    </lineage>
</organism>
<name>A0AAW2YNP8_9EUKA</name>
<reference evidence="2 3" key="1">
    <citation type="submission" date="2024-03" db="EMBL/GenBank/DDBJ databases">
        <title>The Acrasis kona genome and developmental transcriptomes reveal deep origins of eukaryotic multicellular pathways.</title>
        <authorList>
            <person name="Sheikh S."/>
            <person name="Fu C.-J."/>
            <person name="Brown M.W."/>
            <person name="Baldauf S.L."/>
        </authorList>
    </citation>
    <scope>NUCLEOTIDE SEQUENCE [LARGE SCALE GENOMIC DNA]</scope>
    <source>
        <strain evidence="2 3">ATCC MYA-3509</strain>
    </source>
</reference>
<feature type="transmembrane region" description="Helical" evidence="1">
    <location>
        <begin position="34"/>
        <end position="51"/>
    </location>
</feature>
<feature type="transmembrane region" description="Helical" evidence="1">
    <location>
        <begin position="122"/>
        <end position="141"/>
    </location>
</feature>
<proteinExistence type="predicted"/>
<evidence type="ECO:0000256" key="1">
    <source>
        <dbReference type="SAM" id="Phobius"/>
    </source>
</evidence>
<gene>
    <name evidence="2" type="ORF">AKO1_008628</name>
</gene>
<comment type="caution">
    <text evidence="2">The sequence shown here is derived from an EMBL/GenBank/DDBJ whole genome shotgun (WGS) entry which is preliminary data.</text>
</comment>
<protein>
    <submittedName>
        <fullName evidence="2">Uncharacterized protein</fullName>
    </submittedName>
</protein>
<feature type="transmembrane region" description="Helical" evidence="1">
    <location>
        <begin position="81"/>
        <end position="102"/>
    </location>
</feature>
<evidence type="ECO:0000313" key="2">
    <source>
        <dbReference type="EMBL" id="KAL0478416.1"/>
    </source>
</evidence>